<protein>
    <submittedName>
        <fullName evidence="1 2">Uncharacterized protein</fullName>
    </submittedName>
</protein>
<reference evidence="3" key="1">
    <citation type="submission" date="2012-12" db="EMBL/GenBank/DDBJ databases">
        <authorList>
            <person name="Hellsten U."/>
            <person name="Grimwood J."/>
            <person name="Chapman J.A."/>
            <person name="Shapiro H."/>
            <person name="Aerts A."/>
            <person name="Otillar R.P."/>
            <person name="Terry A.Y."/>
            <person name="Boore J.L."/>
            <person name="Simakov O."/>
            <person name="Marletaz F."/>
            <person name="Cho S.-J."/>
            <person name="Edsinger-Gonzales E."/>
            <person name="Havlak P."/>
            <person name="Kuo D.-H."/>
            <person name="Larsson T."/>
            <person name="Lv J."/>
            <person name="Arendt D."/>
            <person name="Savage R."/>
            <person name="Osoegawa K."/>
            <person name="de Jong P."/>
            <person name="Lindberg D.R."/>
            <person name="Seaver E.C."/>
            <person name="Weisblat D.A."/>
            <person name="Putnam N.H."/>
            <person name="Grigoriev I.V."/>
            <person name="Rokhsar D.S."/>
        </authorList>
    </citation>
    <scope>NUCLEOTIDE SEQUENCE</scope>
    <source>
        <strain evidence="3">I ESC-2004</strain>
    </source>
</reference>
<dbReference type="AlphaFoldDB" id="R7U6R3"/>
<organism evidence="1">
    <name type="scientific">Capitella teleta</name>
    <name type="common">Polychaete worm</name>
    <dbReference type="NCBI Taxonomy" id="283909"/>
    <lineage>
        <taxon>Eukaryota</taxon>
        <taxon>Metazoa</taxon>
        <taxon>Spiralia</taxon>
        <taxon>Lophotrochozoa</taxon>
        <taxon>Annelida</taxon>
        <taxon>Polychaeta</taxon>
        <taxon>Sedentaria</taxon>
        <taxon>Scolecida</taxon>
        <taxon>Capitellidae</taxon>
        <taxon>Capitella</taxon>
    </lineage>
</organism>
<dbReference type="HOGENOM" id="CLU_3130140_0_0_1"/>
<dbReference type="Proteomes" id="UP000014760">
    <property type="component" value="Unassembled WGS sequence"/>
</dbReference>
<evidence type="ECO:0000313" key="2">
    <source>
        <dbReference type="EnsemblMetazoa" id="CapteP140984"/>
    </source>
</evidence>
<name>R7U6R3_CAPTE</name>
<sequence length="50" mass="5565">KATRQYLSAKASAQALHATVISRLDYRNGLLFAHPKCQIHRLLMTQNSAA</sequence>
<reference evidence="1 3" key="2">
    <citation type="journal article" date="2013" name="Nature">
        <title>Insights into bilaterian evolution from three spiralian genomes.</title>
        <authorList>
            <person name="Simakov O."/>
            <person name="Marletaz F."/>
            <person name="Cho S.J."/>
            <person name="Edsinger-Gonzales E."/>
            <person name="Havlak P."/>
            <person name="Hellsten U."/>
            <person name="Kuo D.H."/>
            <person name="Larsson T."/>
            <person name="Lv J."/>
            <person name="Arendt D."/>
            <person name="Savage R."/>
            <person name="Osoegawa K."/>
            <person name="de Jong P."/>
            <person name="Grimwood J."/>
            <person name="Chapman J.A."/>
            <person name="Shapiro H."/>
            <person name="Aerts A."/>
            <person name="Otillar R.P."/>
            <person name="Terry A.Y."/>
            <person name="Boore J.L."/>
            <person name="Grigoriev I.V."/>
            <person name="Lindberg D.R."/>
            <person name="Seaver E.C."/>
            <person name="Weisblat D.A."/>
            <person name="Putnam N.H."/>
            <person name="Rokhsar D.S."/>
        </authorList>
    </citation>
    <scope>NUCLEOTIDE SEQUENCE</scope>
    <source>
        <strain evidence="1 3">I ESC-2004</strain>
    </source>
</reference>
<evidence type="ECO:0000313" key="3">
    <source>
        <dbReference type="Proteomes" id="UP000014760"/>
    </source>
</evidence>
<feature type="non-terminal residue" evidence="1">
    <location>
        <position position="1"/>
    </location>
</feature>
<keyword evidence="3" id="KW-1185">Reference proteome</keyword>
<accession>R7U6R3</accession>
<dbReference type="EMBL" id="KB304804">
    <property type="protein sequence ID" value="ELU01684.1"/>
    <property type="molecule type" value="Genomic_DNA"/>
</dbReference>
<dbReference type="EMBL" id="AMQN01009162">
    <property type="status" value="NOT_ANNOTATED_CDS"/>
    <property type="molecule type" value="Genomic_DNA"/>
</dbReference>
<dbReference type="EnsemblMetazoa" id="CapteT140984">
    <property type="protein sequence ID" value="CapteP140984"/>
    <property type="gene ID" value="CapteG140984"/>
</dbReference>
<reference evidence="2" key="3">
    <citation type="submission" date="2015-06" db="UniProtKB">
        <authorList>
            <consortium name="EnsemblMetazoa"/>
        </authorList>
    </citation>
    <scope>IDENTIFICATION</scope>
</reference>
<dbReference type="OrthoDB" id="5953030at2759"/>
<evidence type="ECO:0000313" key="1">
    <source>
        <dbReference type="EMBL" id="ELU01684.1"/>
    </source>
</evidence>
<gene>
    <name evidence="1" type="ORF">CAPTEDRAFT_140984</name>
</gene>
<proteinExistence type="predicted"/>